<evidence type="ECO:0000256" key="1">
    <source>
        <dbReference type="SAM" id="MobiDB-lite"/>
    </source>
</evidence>
<keyword evidence="2" id="KW-0472">Membrane</keyword>
<feature type="transmembrane region" description="Helical" evidence="2">
    <location>
        <begin position="21"/>
        <end position="43"/>
    </location>
</feature>
<evidence type="ECO:0000313" key="4">
    <source>
        <dbReference type="Proteomes" id="UP000216524"/>
    </source>
</evidence>
<evidence type="ECO:0000313" key="3">
    <source>
        <dbReference type="EMBL" id="OZI81408.1"/>
    </source>
</evidence>
<accession>A0ABX4FGW3</accession>
<feature type="region of interest" description="Disordered" evidence="1">
    <location>
        <begin position="88"/>
        <end position="140"/>
    </location>
</feature>
<feature type="compositionally biased region" description="Pro residues" evidence="1">
    <location>
        <begin position="124"/>
        <end position="140"/>
    </location>
</feature>
<organism evidence="3 4">
    <name type="scientific">Bordetella genomosp. 6</name>
    <dbReference type="NCBI Taxonomy" id="463024"/>
    <lineage>
        <taxon>Bacteria</taxon>
        <taxon>Pseudomonadati</taxon>
        <taxon>Pseudomonadota</taxon>
        <taxon>Betaproteobacteria</taxon>
        <taxon>Burkholderiales</taxon>
        <taxon>Alcaligenaceae</taxon>
        <taxon>Bordetella</taxon>
    </lineage>
</organism>
<keyword evidence="2" id="KW-0812">Transmembrane</keyword>
<reference evidence="3 4" key="1">
    <citation type="submission" date="2017-05" db="EMBL/GenBank/DDBJ databases">
        <title>Complete and WGS of Bordetella genogroups.</title>
        <authorList>
            <person name="Spilker T."/>
            <person name="Lipuma J."/>
        </authorList>
    </citation>
    <scope>NUCLEOTIDE SEQUENCE [LARGE SCALE GENOMIC DNA]</scope>
    <source>
        <strain evidence="3 4">AU3139</strain>
    </source>
</reference>
<feature type="compositionally biased region" description="Low complexity" evidence="1">
    <location>
        <begin position="88"/>
        <end position="114"/>
    </location>
</feature>
<proteinExistence type="predicted"/>
<dbReference type="EMBL" id="NEVV01000001">
    <property type="protein sequence ID" value="OZI81408.1"/>
    <property type="molecule type" value="Genomic_DNA"/>
</dbReference>
<protein>
    <submittedName>
        <fullName evidence="3">Uncharacterized protein</fullName>
    </submittedName>
</protein>
<keyword evidence="2" id="KW-1133">Transmembrane helix</keyword>
<gene>
    <name evidence="3" type="ORF">CAL23_06760</name>
</gene>
<dbReference type="Proteomes" id="UP000216524">
    <property type="component" value="Unassembled WGS sequence"/>
</dbReference>
<sequence length="140" mass="14883">MGKPIRAALERAYCAHRRIFAVLEGWLLILLMVGGGVGIGFFLGGLRADALLADQARAHAAEMQRMQASYQYLVENLAPQVRQAATDAKGAARAARAARGAATTARQAARTAKGAAEEVQEAVTPPPRVDKPVPPWLNTP</sequence>
<dbReference type="RefSeq" id="WP_094829505.1">
    <property type="nucleotide sequence ID" value="NZ_NEVV01000001.1"/>
</dbReference>
<name>A0ABX4FGW3_9BORD</name>
<comment type="caution">
    <text evidence="3">The sequence shown here is derived from an EMBL/GenBank/DDBJ whole genome shotgun (WGS) entry which is preliminary data.</text>
</comment>
<evidence type="ECO:0000256" key="2">
    <source>
        <dbReference type="SAM" id="Phobius"/>
    </source>
</evidence>
<keyword evidence="4" id="KW-1185">Reference proteome</keyword>